<comment type="caution">
    <text evidence="3">The sequence shown here is derived from an EMBL/GenBank/DDBJ whole genome shotgun (WGS) entry which is preliminary data.</text>
</comment>
<dbReference type="PANTHER" id="PTHR38011:SF11">
    <property type="entry name" value="2,5-DIAMINO-6-RIBOSYLAMINO-4(3H)-PYRIMIDINONE 5'-PHOSPHATE REDUCTASE"/>
    <property type="match status" value="1"/>
</dbReference>
<evidence type="ECO:0000313" key="3">
    <source>
        <dbReference type="EMBL" id="MBD8062919.1"/>
    </source>
</evidence>
<dbReference type="Gene3D" id="3.40.430.10">
    <property type="entry name" value="Dihydrofolate Reductase, subunit A"/>
    <property type="match status" value="1"/>
</dbReference>
<feature type="domain" description="Bacterial bifunctional deaminase-reductase C-terminal" evidence="2">
    <location>
        <begin position="2"/>
        <end position="181"/>
    </location>
</feature>
<proteinExistence type="predicted"/>
<reference evidence="3 4" key="1">
    <citation type="submission" date="2020-08" db="EMBL/GenBank/DDBJ databases">
        <title>A Genomic Blueprint of the Chicken Gut Microbiome.</title>
        <authorList>
            <person name="Gilroy R."/>
            <person name="Ravi A."/>
            <person name="Getino M."/>
            <person name="Pursley I."/>
            <person name="Horton D.L."/>
            <person name="Alikhan N.-F."/>
            <person name="Baker D."/>
            <person name="Gharbi K."/>
            <person name="Hall N."/>
            <person name="Watson M."/>
            <person name="Adriaenssens E.M."/>
            <person name="Foster-Nyarko E."/>
            <person name="Jarju S."/>
            <person name="Secka A."/>
            <person name="Antonio M."/>
            <person name="Oren A."/>
            <person name="Chaudhuri R."/>
            <person name="La Ragione R.M."/>
            <person name="Hildebrand F."/>
            <person name="Pallen M.J."/>
        </authorList>
    </citation>
    <scope>NUCLEOTIDE SEQUENCE [LARGE SCALE GENOMIC DNA]</scope>
    <source>
        <strain evidence="3 4">Sa1BUA1</strain>
    </source>
</reference>
<dbReference type="RefSeq" id="WP_251840023.1">
    <property type="nucleotide sequence ID" value="NZ_JACSPO010000006.1"/>
</dbReference>
<name>A0ABR8Z3U7_9MICO</name>
<dbReference type="Proteomes" id="UP000661894">
    <property type="component" value="Unassembled WGS sequence"/>
</dbReference>
<dbReference type="Pfam" id="PF01872">
    <property type="entry name" value="RibD_C"/>
    <property type="match status" value="1"/>
</dbReference>
<dbReference type="InterPro" id="IPR050765">
    <property type="entry name" value="Riboflavin_Biosynth_HTPR"/>
</dbReference>
<keyword evidence="4" id="KW-1185">Reference proteome</keyword>
<feature type="region of interest" description="Disordered" evidence="1">
    <location>
        <begin position="191"/>
        <end position="210"/>
    </location>
</feature>
<dbReference type="SUPFAM" id="SSF53597">
    <property type="entry name" value="Dihydrofolate reductase-like"/>
    <property type="match status" value="1"/>
</dbReference>
<evidence type="ECO:0000313" key="4">
    <source>
        <dbReference type="Proteomes" id="UP000661894"/>
    </source>
</evidence>
<accession>A0ABR8Z3U7</accession>
<dbReference type="PANTHER" id="PTHR38011">
    <property type="entry name" value="DIHYDROFOLATE REDUCTASE FAMILY PROTEIN (AFU_ORTHOLOGUE AFUA_8G06820)"/>
    <property type="match status" value="1"/>
</dbReference>
<dbReference type="InterPro" id="IPR024072">
    <property type="entry name" value="DHFR-like_dom_sf"/>
</dbReference>
<organism evidence="3 4">
    <name type="scientific">Oceanitalea stevensii</name>
    <dbReference type="NCBI Taxonomy" id="2763072"/>
    <lineage>
        <taxon>Bacteria</taxon>
        <taxon>Bacillati</taxon>
        <taxon>Actinomycetota</taxon>
        <taxon>Actinomycetes</taxon>
        <taxon>Micrococcales</taxon>
        <taxon>Bogoriellaceae</taxon>
        <taxon>Georgenia</taxon>
    </lineage>
</organism>
<evidence type="ECO:0000259" key="2">
    <source>
        <dbReference type="Pfam" id="PF01872"/>
    </source>
</evidence>
<gene>
    <name evidence="3" type="ORF">H9624_11375</name>
</gene>
<dbReference type="InterPro" id="IPR002734">
    <property type="entry name" value="RibDG_C"/>
</dbReference>
<evidence type="ECO:0000256" key="1">
    <source>
        <dbReference type="SAM" id="MobiDB-lite"/>
    </source>
</evidence>
<dbReference type="EMBL" id="JACSPO010000006">
    <property type="protein sequence ID" value="MBD8062919.1"/>
    <property type="molecule type" value="Genomic_DNA"/>
</dbReference>
<protein>
    <submittedName>
        <fullName evidence="3">Dihydrofolate reductase family protein</fullName>
    </submittedName>
</protein>
<sequence length="210" mass="22396">MRKLVVTILISLDGYAAGPGGDFMAMPLDESFSAYNLERLRAADTLLLGRTTFLGFRSYWPPVAADPEQPAVEREISRRNTAAHKVVVSDSLSAEDLSGWGESELVRRAAAHDAVRRLKAQDGADILVFGSIPVWNDLLAAGLVDELHVMVGNGVLGDGVPAFTAGLPVGLRLRETHRLAGSDHVLLVYATGDRGPRAPTDPTDAPSDAT</sequence>